<feature type="transmembrane region" description="Helical" evidence="7">
    <location>
        <begin position="56"/>
        <end position="75"/>
    </location>
</feature>
<feature type="transmembrane region" description="Helical" evidence="7">
    <location>
        <begin position="130"/>
        <end position="151"/>
    </location>
</feature>
<feature type="transmembrane region" description="Helical" evidence="7">
    <location>
        <begin position="433"/>
        <end position="450"/>
    </location>
</feature>
<dbReference type="PANTHER" id="PTHR30509:SF9">
    <property type="entry name" value="MULTIDRUG RESISTANCE PROTEIN MDTO"/>
    <property type="match status" value="1"/>
</dbReference>
<evidence type="ECO:0000256" key="3">
    <source>
        <dbReference type="ARBA" id="ARBA00022475"/>
    </source>
</evidence>
<evidence type="ECO:0000256" key="1">
    <source>
        <dbReference type="ARBA" id="ARBA00004651"/>
    </source>
</evidence>
<evidence type="ECO:0000256" key="2">
    <source>
        <dbReference type="ARBA" id="ARBA00022448"/>
    </source>
</evidence>
<feature type="transmembrane region" description="Helical" evidence="7">
    <location>
        <begin position="407"/>
        <end position="427"/>
    </location>
</feature>
<comment type="caution">
    <text evidence="8">The sequence shown here is derived from an EMBL/GenBank/DDBJ whole genome shotgun (WGS) entry which is preliminary data.</text>
</comment>
<dbReference type="Pfam" id="PF04632">
    <property type="entry name" value="FUSC"/>
    <property type="match status" value="1"/>
</dbReference>
<evidence type="ECO:0000256" key="7">
    <source>
        <dbReference type="SAM" id="Phobius"/>
    </source>
</evidence>
<feature type="transmembrane region" description="Helical" evidence="7">
    <location>
        <begin position="81"/>
        <end position="100"/>
    </location>
</feature>
<feature type="transmembrane region" description="Helical" evidence="7">
    <location>
        <begin position="107"/>
        <end position="124"/>
    </location>
</feature>
<reference evidence="8 9" key="1">
    <citation type="journal article" date="2013" name="Genome Announc.">
        <title>Genome Sequence of the Pyrene- and Fluoranthene-Degrading Bacterium Cycloclasticus sp. Strain PY97M.</title>
        <authorList>
            <person name="Cui Z."/>
            <person name="Xu G."/>
            <person name="Li Q."/>
            <person name="Gao W."/>
            <person name="Zheng L."/>
        </authorList>
    </citation>
    <scope>NUCLEOTIDE SEQUENCE [LARGE SCALE GENOMIC DNA]</scope>
    <source>
        <strain evidence="8 9">PY97M</strain>
    </source>
</reference>
<name>A0AB33Z519_9GAMM</name>
<protein>
    <submittedName>
        <fullName evidence="8">Fusaric acid resistance protein</fullName>
    </submittedName>
</protein>
<dbReference type="AlphaFoldDB" id="A0AB33Z519"/>
<keyword evidence="3" id="KW-1003">Cell membrane</keyword>
<organism evidence="8 9">
    <name type="scientific">Cycloclasticus pugetii</name>
    <dbReference type="NCBI Taxonomy" id="34068"/>
    <lineage>
        <taxon>Bacteria</taxon>
        <taxon>Pseudomonadati</taxon>
        <taxon>Pseudomonadota</taxon>
        <taxon>Gammaproteobacteria</taxon>
        <taxon>Thiotrichales</taxon>
        <taxon>Piscirickettsiaceae</taxon>
        <taxon>Cycloclasticus</taxon>
    </lineage>
</organism>
<evidence type="ECO:0000256" key="5">
    <source>
        <dbReference type="ARBA" id="ARBA00022989"/>
    </source>
</evidence>
<accession>A0AB33Z519</accession>
<keyword evidence="6 7" id="KW-0472">Membrane</keyword>
<dbReference type="RefSeq" id="WP_016389730.1">
    <property type="nucleotide sequence ID" value="NZ_KE646805.1"/>
</dbReference>
<keyword evidence="9" id="KW-1185">Reference proteome</keyword>
<keyword evidence="5 7" id="KW-1133">Transmembrane helix</keyword>
<evidence type="ECO:0000313" key="9">
    <source>
        <dbReference type="Proteomes" id="UP000015462"/>
    </source>
</evidence>
<gene>
    <name evidence="8" type="ORF">L196_01760</name>
</gene>
<dbReference type="EMBL" id="ASHL01000001">
    <property type="protein sequence ID" value="EPD14183.1"/>
    <property type="molecule type" value="Genomic_DNA"/>
</dbReference>
<comment type="subcellular location">
    <subcellularLocation>
        <location evidence="1">Cell membrane</location>
        <topology evidence="1">Multi-pass membrane protein</topology>
    </subcellularLocation>
</comment>
<sequence>MIFKPDQWLFAFKLYLAAMMAFTISAHIGLPETYWTIVTCCVVMNPMSGAVRSKAVYRFTGTFCGGLVSLILVSFFANTPILMIAFIGLIGAVAFGCSLLDRTPRSYGFQLFGLTLMIVAIPYIEHPATLFDIAIFRICEIGLGIICCTMVDSIIAPRSLKPGVQFKLQGWLADMEKWIDDAFEGHITDDEAVHDRLKALSDISSLSALAAQLRYDPLITRRENQLIFSIQLRLLRLVPLLSAISSRIADAEPDIRNKLTASLKTAAAHAKNGEPADEALLTQITQTAHSMDSMSEWRHLVQENMAELLKTILHNWSEIRQCQQSLEQDSPLPPLLEKEVSNTRSFKLYPDTYIAKKIFIGSLISYSLLCVLWYATGWHHAPAAVLMGVAALAFFGGSDEGGRAITLFGRFTIIALFAASILSYGLLPLANDYPMFLIIMAIFILPIGAWATKNPMAILLLAMAFSSINFQSSYQPYDFGVFLEICIANLLGIFIAFCSLGLVRTLGAKHTMERLIREGREEVLNLTYRATPRDRDAFLNRSLDKIGSLASRLEQTGQINTSSRVLSRLRAAASIAELRHTSAYLNEETRRVLEDLFTTIRQDINHKEPSDKLLAIIDNALSTAWKHESKSAKHPLLRGLIGLRLALFEYAPAWRYAP</sequence>
<keyword evidence="2" id="KW-0813">Transport</keyword>
<evidence type="ECO:0000313" key="8">
    <source>
        <dbReference type="EMBL" id="EPD14183.1"/>
    </source>
</evidence>
<dbReference type="GO" id="GO:0022857">
    <property type="term" value="F:transmembrane transporter activity"/>
    <property type="evidence" value="ECO:0007669"/>
    <property type="project" value="InterPro"/>
</dbReference>
<dbReference type="PANTHER" id="PTHR30509">
    <property type="entry name" value="P-HYDROXYBENZOIC ACID EFFLUX PUMP SUBUNIT-RELATED"/>
    <property type="match status" value="1"/>
</dbReference>
<evidence type="ECO:0000256" key="6">
    <source>
        <dbReference type="ARBA" id="ARBA00023136"/>
    </source>
</evidence>
<evidence type="ECO:0000256" key="4">
    <source>
        <dbReference type="ARBA" id="ARBA00022692"/>
    </source>
</evidence>
<feature type="transmembrane region" description="Helical" evidence="7">
    <location>
        <begin position="354"/>
        <end position="375"/>
    </location>
</feature>
<keyword evidence="4 7" id="KW-0812">Transmembrane</keyword>
<dbReference type="Proteomes" id="UP000015462">
    <property type="component" value="Unassembled WGS sequence"/>
</dbReference>
<feature type="transmembrane region" description="Helical" evidence="7">
    <location>
        <begin position="480"/>
        <end position="503"/>
    </location>
</feature>
<dbReference type="InterPro" id="IPR006726">
    <property type="entry name" value="PHBA_efflux_AaeB/fusaric-R"/>
</dbReference>
<dbReference type="GO" id="GO:0005886">
    <property type="term" value="C:plasma membrane"/>
    <property type="evidence" value="ECO:0007669"/>
    <property type="project" value="UniProtKB-SubCell"/>
</dbReference>
<proteinExistence type="predicted"/>